<dbReference type="Proteomes" id="UP001234297">
    <property type="component" value="Chromosome 1"/>
</dbReference>
<dbReference type="EMBL" id="CM056809">
    <property type="protein sequence ID" value="KAJ8650196.1"/>
    <property type="molecule type" value="Genomic_DNA"/>
</dbReference>
<evidence type="ECO:0000313" key="2">
    <source>
        <dbReference type="Proteomes" id="UP001234297"/>
    </source>
</evidence>
<proteinExistence type="predicted"/>
<sequence>MEGPETPPFFICPISLQIMKDPVTLSTGISYDRESINRWLFTYNHHTCPVTKQPLTDRNLTPNSTLLRLIQSWRIKNSSKIISVVESPRPTFDIATFRKLVKDVKEPLSHEIKALKKISSMIQENEDSRRYVEEVGLVSLMAFLITNTDTYEISQFNNSLSTTEEAMNVLCLLKPSPEALKRVSEDQHGKIIQVLSMVMQRGSYRARIHASLLLKSIFNVAHDMYKTGLKSDLFDGLVEILKDQNSNRATKAALSILLKVTQFRNNIAMAVEAGVVAVLVELLAEINERRRCEMMLRVLEIMCGRAEGREAFVVHPASVAAVSSKILTVSEAANESAVELLLKVCRFCVSGRVAEEMVELGGAAKVCLVVQGMGSRKVKEMAKEILGLHFMTWNKSPCFRFKMLL</sequence>
<evidence type="ECO:0000313" key="1">
    <source>
        <dbReference type="EMBL" id="KAJ8650196.1"/>
    </source>
</evidence>
<keyword evidence="2" id="KW-1185">Reference proteome</keyword>
<reference evidence="1 2" key="1">
    <citation type="journal article" date="2022" name="Hortic Res">
        <title>A haplotype resolved chromosomal level avocado genome allows analysis of novel avocado genes.</title>
        <authorList>
            <person name="Nath O."/>
            <person name="Fletcher S.J."/>
            <person name="Hayward A."/>
            <person name="Shaw L.M."/>
            <person name="Masouleh A.K."/>
            <person name="Furtado A."/>
            <person name="Henry R.J."/>
            <person name="Mitter N."/>
        </authorList>
    </citation>
    <scope>NUCLEOTIDE SEQUENCE [LARGE SCALE GENOMIC DNA]</scope>
    <source>
        <strain evidence="2">cv. Hass</strain>
    </source>
</reference>
<organism evidence="1 2">
    <name type="scientific">Persea americana</name>
    <name type="common">Avocado</name>
    <dbReference type="NCBI Taxonomy" id="3435"/>
    <lineage>
        <taxon>Eukaryota</taxon>
        <taxon>Viridiplantae</taxon>
        <taxon>Streptophyta</taxon>
        <taxon>Embryophyta</taxon>
        <taxon>Tracheophyta</taxon>
        <taxon>Spermatophyta</taxon>
        <taxon>Magnoliopsida</taxon>
        <taxon>Magnoliidae</taxon>
        <taxon>Laurales</taxon>
        <taxon>Lauraceae</taxon>
        <taxon>Persea</taxon>
    </lineage>
</organism>
<comment type="caution">
    <text evidence="1">The sequence shown here is derived from an EMBL/GenBank/DDBJ whole genome shotgun (WGS) entry which is preliminary data.</text>
</comment>
<gene>
    <name evidence="1" type="ORF">MRB53_003219</name>
</gene>
<protein>
    <submittedName>
        <fullName evidence="1">Uncharacterized protein</fullName>
    </submittedName>
</protein>
<name>A0ACC2MXR5_PERAE</name>
<accession>A0ACC2MXR5</accession>